<evidence type="ECO:0000256" key="1">
    <source>
        <dbReference type="ARBA" id="ARBA00004123"/>
    </source>
</evidence>
<proteinExistence type="predicted"/>
<feature type="compositionally biased region" description="Acidic residues" evidence="5">
    <location>
        <begin position="156"/>
        <end position="168"/>
    </location>
</feature>
<evidence type="ECO:0008006" key="8">
    <source>
        <dbReference type="Google" id="ProtNLM"/>
    </source>
</evidence>
<dbReference type="PANTHER" id="PTHR21399">
    <property type="entry name" value="CHLORIDE CONDUCTANCE REGULATORY PROTEIN ICLN"/>
    <property type="match status" value="1"/>
</dbReference>
<accession>A0AAN7W3P6</accession>
<comment type="caution">
    <text evidence="6">The sequence shown here is derived from an EMBL/GenBank/DDBJ whole genome shotgun (WGS) entry which is preliminary data.</text>
</comment>
<dbReference type="GO" id="GO:0005681">
    <property type="term" value="C:spliceosomal complex"/>
    <property type="evidence" value="ECO:0007669"/>
    <property type="project" value="TreeGrafter"/>
</dbReference>
<name>A0AAN7W3P6_9PEZI</name>
<evidence type="ECO:0000313" key="7">
    <source>
        <dbReference type="Proteomes" id="UP001310594"/>
    </source>
</evidence>
<dbReference type="GO" id="GO:0005829">
    <property type="term" value="C:cytosol"/>
    <property type="evidence" value="ECO:0007669"/>
    <property type="project" value="TreeGrafter"/>
</dbReference>
<keyword evidence="4" id="KW-0539">Nucleus</keyword>
<feature type="region of interest" description="Disordered" evidence="5">
    <location>
        <begin position="153"/>
        <end position="177"/>
    </location>
</feature>
<sequence>MAYEVIHTAPQASDFTPLSAHQAQTPGTFFGGKAVLHYHCADTKVQIRQEELAPHADFAALGDAQTSQGDDGEIGGVDVWVTSSLHAEDGDAVLLQLGLSDPNTTADEDFEAITLRIIPNAESSVGHDDASEPNGSALTPRQQLYEAISAGQELNPDADPDDEGENGFDETAPGATGWITSENMADFVDEDGNFRMPEGTTVLGGEEHENVEHANGLGPGAGTTRTAAEVDAEDGAEDDGKWQRTG</sequence>
<dbReference type="AlphaFoldDB" id="A0AAN7W3P6"/>
<dbReference type="GO" id="GO:0000387">
    <property type="term" value="P:spliceosomal snRNP assembly"/>
    <property type="evidence" value="ECO:0007669"/>
    <property type="project" value="TreeGrafter"/>
</dbReference>
<organism evidence="6 7">
    <name type="scientific">Elasticomyces elasticus</name>
    <dbReference type="NCBI Taxonomy" id="574655"/>
    <lineage>
        <taxon>Eukaryota</taxon>
        <taxon>Fungi</taxon>
        <taxon>Dikarya</taxon>
        <taxon>Ascomycota</taxon>
        <taxon>Pezizomycotina</taxon>
        <taxon>Dothideomycetes</taxon>
        <taxon>Dothideomycetidae</taxon>
        <taxon>Mycosphaerellales</taxon>
        <taxon>Teratosphaeriaceae</taxon>
        <taxon>Elasticomyces</taxon>
    </lineage>
</organism>
<comment type="subcellular location">
    <subcellularLocation>
        <location evidence="2">Cytoplasm</location>
    </subcellularLocation>
    <subcellularLocation>
        <location evidence="1">Nucleus</location>
    </subcellularLocation>
</comment>
<feature type="region of interest" description="Disordered" evidence="5">
    <location>
        <begin position="197"/>
        <end position="246"/>
    </location>
</feature>
<dbReference type="InterPro" id="IPR039924">
    <property type="entry name" value="ICln/Lot5/Saf5"/>
</dbReference>
<evidence type="ECO:0000256" key="4">
    <source>
        <dbReference type="ARBA" id="ARBA00023242"/>
    </source>
</evidence>
<reference evidence="6" key="1">
    <citation type="submission" date="2023-08" db="EMBL/GenBank/DDBJ databases">
        <title>Black Yeasts Isolated from many extreme environments.</title>
        <authorList>
            <person name="Coleine C."/>
            <person name="Stajich J.E."/>
            <person name="Selbmann L."/>
        </authorList>
    </citation>
    <scope>NUCLEOTIDE SEQUENCE</scope>
    <source>
        <strain evidence="6">CCFEE 5810</strain>
    </source>
</reference>
<dbReference type="EMBL" id="JAVRQU010000015">
    <property type="protein sequence ID" value="KAK5694897.1"/>
    <property type="molecule type" value="Genomic_DNA"/>
</dbReference>
<evidence type="ECO:0000256" key="5">
    <source>
        <dbReference type="SAM" id="MobiDB-lite"/>
    </source>
</evidence>
<dbReference type="Pfam" id="PF03517">
    <property type="entry name" value="Voldacs"/>
    <property type="match status" value="1"/>
</dbReference>
<dbReference type="GO" id="GO:0034715">
    <property type="term" value="C:pICln-Sm protein complex"/>
    <property type="evidence" value="ECO:0007669"/>
    <property type="project" value="TreeGrafter"/>
</dbReference>
<evidence type="ECO:0000256" key="2">
    <source>
        <dbReference type="ARBA" id="ARBA00004496"/>
    </source>
</evidence>
<protein>
    <recommendedName>
        <fullName evidence="8">Protein LOT5</fullName>
    </recommendedName>
</protein>
<dbReference type="GO" id="GO:0045292">
    <property type="term" value="P:mRNA cis splicing, via spliceosome"/>
    <property type="evidence" value="ECO:0007669"/>
    <property type="project" value="TreeGrafter"/>
</dbReference>
<dbReference type="Proteomes" id="UP001310594">
    <property type="component" value="Unassembled WGS sequence"/>
</dbReference>
<dbReference type="PANTHER" id="PTHR21399:SF0">
    <property type="entry name" value="METHYLOSOME SUBUNIT PICLN"/>
    <property type="match status" value="1"/>
</dbReference>
<gene>
    <name evidence="6" type="ORF">LTR97_009488</name>
</gene>
<evidence type="ECO:0000256" key="3">
    <source>
        <dbReference type="ARBA" id="ARBA00022490"/>
    </source>
</evidence>
<keyword evidence="3" id="KW-0963">Cytoplasm</keyword>
<evidence type="ECO:0000313" key="6">
    <source>
        <dbReference type="EMBL" id="KAK5694897.1"/>
    </source>
</evidence>